<protein>
    <submittedName>
        <fullName evidence="2">Uncharacterized protein</fullName>
    </submittedName>
</protein>
<feature type="compositionally biased region" description="Acidic residues" evidence="1">
    <location>
        <begin position="24"/>
        <end position="35"/>
    </location>
</feature>
<keyword evidence="3" id="KW-1185">Reference proteome</keyword>
<evidence type="ECO:0000256" key="1">
    <source>
        <dbReference type="SAM" id="MobiDB-lite"/>
    </source>
</evidence>
<accession>A0ABQ9DY68</accession>
<evidence type="ECO:0000313" key="3">
    <source>
        <dbReference type="Proteomes" id="UP001145742"/>
    </source>
</evidence>
<feature type="compositionally biased region" description="Polar residues" evidence="1">
    <location>
        <begin position="57"/>
        <end position="73"/>
    </location>
</feature>
<comment type="caution">
    <text evidence="2">The sequence shown here is derived from an EMBL/GenBank/DDBJ whole genome shotgun (WGS) entry which is preliminary data.</text>
</comment>
<proteinExistence type="predicted"/>
<dbReference type="Proteomes" id="UP001145742">
    <property type="component" value="Unassembled WGS sequence"/>
</dbReference>
<sequence length="73" mass="8227">MGRDDPWGKAPHSLGIPGFSQYCDPEEAPGDDDYDDYSKELSQYRRSKERGRGESSVATRATSMASEHSQWDQ</sequence>
<reference evidence="2" key="1">
    <citation type="submission" date="2019-10" db="EMBL/GenBank/DDBJ databases">
        <authorList>
            <person name="Soares A.E.R."/>
            <person name="Aleixo A."/>
            <person name="Schneider P."/>
            <person name="Miyaki C.Y."/>
            <person name="Schneider M.P."/>
            <person name="Mello C."/>
            <person name="Vasconcelos A.T.R."/>
        </authorList>
    </citation>
    <scope>NUCLEOTIDE SEQUENCE</scope>
    <source>
        <tissue evidence="2">Muscle</tissue>
    </source>
</reference>
<organism evidence="2 3">
    <name type="scientific">Willisornis vidua</name>
    <name type="common">Xingu scale-backed antbird</name>
    <dbReference type="NCBI Taxonomy" id="1566151"/>
    <lineage>
        <taxon>Eukaryota</taxon>
        <taxon>Metazoa</taxon>
        <taxon>Chordata</taxon>
        <taxon>Craniata</taxon>
        <taxon>Vertebrata</taxon>
        <taxon>Euteleostomi</taxon>
        <taxon>Archelosauria</taxon>
        <taxon>Archosauria</taxon>
        <taxon>Dinosauria</taxon>
        <taxon>Saurischia</taxon>
        <taxon>Theropoda</taxon>
        <taxon>Coelurosauria</taxon>
        <taxon>Aves</taxon>
        <taxon>Neognathae</taxon>
        <taxon>Neoaves</taxon>
        <taxon>Telluraves</taxon>
        <taxon>Australaves</taxon>
        <taxon>Passeriformes</taxon>
        <taxon>Thamnophilidae</taxon>
        <taxon>Willisornis</taxon>
    </lineage>
</organism>
<feature type="region of interest" description="Disordered" evidence="1">
    <location>
        <begin position="1"/>
        <end position="73"/>
    </location>
</feature>
<evidence type="ECO:0000313" key="2">
    <source>
        <dbReference type="EMBL" id="KAJ7428767.1"/>
    </source>
</evidence>
<gene>
    <name evidence="2" type="ORF">WISP_00789</name>
</gene>
<dbReference type="EMBL" id="WHWB01015387">
    <property type="protein sequence ID" value="KAJ7428767.1"/>
    <property type="molecule type" value="Genomic_DNA"/>
</dbReference>
<name>A0ABQ9DY68_9PASS</name>